<evidence type="ECO:0000313" key="1">
    <source>
        <dbReference type="EMBL" id="JAD15886.1"/>
    </source>
</evidence>
<proteinExistence type="predicted"/>
<protein>
    <submittedName>
        <fullName evidence="1">Uncharacterized protein</fullName>
    </submittedName>
</protein>
<reference evidence="1" key="2">
    <citation type="journal article" date="2015" name="Data Brief">
        <title>Shoot transcriptome of the giant reed, Arundo donax.</title>
        <authorList>
            <person name="Barrero R.A."/>
            <person name="Guerrero F.D."/>
            <person name="Moolhuijzen P."/>
            <person name="Goolsby J.A."/>
            <person name="Tidwell J."/>
            <person name="Bellgard S.E."/>
            <person name="Bellgard M.I."/>
        </authorList>
    </citation>
    <scope>NUCLEOTIDE SEQUENCE</scope>
    <source>
        <tissue evidence="1">Shoot tissue taken approximately 20 cm above the soil surface</tissue>
    </source>
</reference>
<accession>A0A0A8XQ51</accession>
<reference evidence="1" key="1">
    <citation type="submission" date="2014-09" db="EMBL/GenBank/DDBJ databases">
        <authorList>
            <person name="Magalhaes I.L.F."/>
            <person name="Oliveira U."/>
            <person name="Santos F.R."/>
            <person name="Vidigal T.H.D.A."/>
            <person name="Brescovit A.D."/>
            <person name="Santos A.J."/>
        </authorList>
    </citation>
    <scope>NUCLEOTIDE SEQUENCE</scope>
    <source>
        <tissue evidence="1">Shoot tissue taken approximately 20 cm above the soil surface</tissue>
    </source>
</reference>
<name>A0A0A8XQ51_ARUDO</name>
<sequence length="70" mass="7718">MDLGHRRPSCFASIMLLASEPYTIHCSEHSAVIRSSCHLSASACILTCEIALSHLGRWMSHCCASHQRCC</sequence>
<dbReference type="EMBL" id="GBRH01282009">
    <property type="protein sequence ID" value="JAD15886.1"/>
    <property type="molecule type" value="Transcribed_RNA"/>
</dbReference>
<dbReference type="AlphaFoldDB" id="A0A0A8XQ51"/>
<organism evidence="1">
    <name type="scientific">Arundo donax</name>
    <name type="common">Giant reed</name>
    <name type="synonym">Donax arundinaceus</name>
    <dbReference type="NCBI Taxonomy" id="35708"/>
    <lineage>
        <taxon>Eukaryota</taxon>
        <taxon>Viridiplantae</taxon>
        <taxon>Streptophyta</taxon>
        <taxon>Embryophyta</taxon>
        <taxon>Tracheophyta</taxon>
        <taxon>Spermatophyta</taxon>
        <taxon>Magnoliopsida</taxon>
        <taxon>Liliopsida</taxon>
        <taxon>Poales</taxon>
        <taxon>Poaceae</taxon>
        <taxon>PACMAD clade</taxon>
        <taxon>Arundinoideae</taxon>
        <taxon>Arundineae</taxon>
        <taxon>Arundo</taxon>
    </lineage>
</organism>